<accession>A0A2B7YPX9</accession>
<dbReference type="Proteomes" id="UP000224634">
    <property type="component" value="Unassembled WGS sequence"/>
</dbReference>
<dbReference type="EMBL" id="PDNA01000020">
    <property type="protein sequence ID" value="PGH23736.1"/>
    <property type="molecule type" value="Genomic_DNA"/>
</dbReference>
<proteinExistence type="predicted"/>
<name>A0A2B7YPX9_POLH7</name>
<reference evidence="1 2" key="1">
    <citation type="submission" date="2017-10" db="EMBL/GenBank/DDBJ databases">
        <title>Comparative genomics in systemic dimorphic fungi from Ajellomycetaceae.</title>
        <authorList>
            <person name="Munoz J.F."/>
            <person name="Mcewen J.G."/>
            <person name="Clay O.K."/>
            <person name="Cuomo C.A."/>
        </authorList>
    </citation>
    <scope>NUCLEOTIDE SEQUENCE [LARGE SCALE GENOMIC DNA]</scope>
    <source>
        <strain evidence="1 2">UAMH7299</strain>
    </source>
</reference>
<keyword evidence="2" id="KW-1185">Reference proteome</keyword>
<gene>
    <name evidence="1" type="ORF">AJ80_02165</name>
</gene>
<evidence type="ECO:0000313" key="1">
    <source>
        <dbReference type="EMBL" id="PGH23736.1"/>
    </source>
</evidence>
<sequence length="249" mass="27441">MFRRPQDHEPDPEISQLCRILSPLCVSTWGSSAMSYLAVPIVVGDEDLEAATRKLSDSGSILSSPNRSAAPEIMAELPDPEATLREINEGFVRLDSSCKTFNYPSHLLESFQKVLLIPNSFANLPGFSATAELNATNAQYDKYHGNILYPHQRTLLESLVRAAVDEESHAGFTAWAAEMAAWVSMMVGYLGLENDILDDCLDEQVAAWYSTHFGRIHESKYGPWDRRISKGLGSGKELPVDMSGCSVAI</sequence>
<protein>
    <submittedName>
        <fullName evidence="1">Uncharacterized protein</fullName>
    </submittedName>
</protein>
<dbReference type="OrthoDB" id="3700556at2759"/>
<evidence type="ECO:0000313" key="2">
    <source>
        <dbReference type="Proteomes" id="UP000224634"/>
    </source>
</evidence>
<dbReference type="AlphaFoldDB" id="A0A2B7YPX9"/>
<organism evidence="1 2">
    <name type="scientific">Polytolypa hystricis (strain UAMH7299)</name>
    <dbReference type="NCBI Taxonomy" id="1447883"/>
    <lineage>
        <taxon>Eukaryota</taxon>
        <taxon>Fungi</taxon>
        <taxon>Dikarya</taxon>
        <taxon>Ascomycota</taxon>
        <taxon>Pezizomycotina</taxon>
        <taxon>Eurotiomycetes</taxon>
        <taxon>Eurotiomycetidae</taxon>
        <taxon>Onygenales</taxon>
        <taxon>Onygenales incertae sedis</taxon>
        <taxon>Polytolypa</taxon>
    </lineage>
</organism>
<comment type="caution">
    <text evidence="1">The sequence shown here is derived from an EMBL/GenBank/DDBJ whole genome shotgun (WGS) entry which is preliminary data.</text>
</comment>